<dbReference type="RefSeq" id="WP_081367427.1">
    <property type="nucleotide sequence ID" value="NZ_BJWA01000007.1"/>
</dbReference>
<dbReference type="GeneID" id="60999692"/>
<comment type="caution">
    <text evidence="1">The sequence shown here is derived from an EMBL/GenBank/DDBJ whole genome shotgun (WGS) entry which is preliminary data.</text>
</comment>
<gene>
    <name evidence="1" type="ORF">EMU01_12200</name>
</gene>
<organism evidence="1 2">
    <name type="scientific">Enterococcus mundtii</name>
    <dbReference type="NCBI Taxonomy" id="53346"/>
    <lineage>
        <taxon>Bacteria</taxon>
        <taxon>Bacillati</taxon>
        <taxon>Bacillota</taxon>
        <taxon>Bacilli</taxon>
        <taxon>Lactobacillales</taxon>
        <taxon>Enterococcaceae</taxon>
        <taxon>Enterococcus</taxon>
    </lineage>
</organism>
<keyword evidence="2" id="KW-1185">Reference proteome</keyword>
<dbReference type="EMBL" id="BJWA01000007">
    <property type="protein sequence ID" value="GEL80076.1"/>
    <property type="molecule type" value="Genomic_DNA"/>
</dbReference>
<evidence type="ECO:0000313" key="1">
    <source>
        <dbReference type="EMBL" id="GEL80076.1"/>
    </source>
</evidence>
<sequence length="80" mass="9650">MRLKVLEQKRLGNETEAMLLSVEDGEVYQVSLIITRFEKPYYGNQLYQTFAYREEAKEFYNKLCEMREQDEQKATKEKND</sequence>
<evidence type="ECO:0000313" key="2">
    <source>
        <dbReference type="Proteomes" id="UP000321175"/>
    </source>
</evidence>
<accession>A0ABQ0VC56</accession>
<proteinExistence type="predicted"/>
<protein>
    <submittedName>
        <fullName evidence="1">Uncharacterized protein</fullName>
    </submittedName>
</protein>
<reference evidence="1 2" key="1">
    <citation type="submission" date="2019-07" db="EMBL/GenBank/DDBJ databases">
        <title>Whole genome shotgun sequence of Enterococcus mundtii NBRC 100490.</title>
        <authorList>
            <person name="Hosoyama A."/>
            <person name="Uohara A."/>
            <person name="Ohji S."/>
            <person name="Ichikawa N."/>
        </authorList>
    </citation>
    <scope>NUCLEOTIDE SEQUENCE [LARGE SCALE GENOMIC DNA]</scope>
    <source>
        <strain evidence="1 2">NBRC 100490</strain>
    </source>
</reference>
<dbReference type="Proteomes" id="UP000321175">
    <property type="component" value="Unassembled WGS sequence"/>
</dbReference>
<name>A0ABQ0VC56_ENTMU</name>